<accession>A0ABW3H032</accession>
<comment type="caution">
    <text evidence="1">The sequence shown here is derived from an EMBL/GenBank/DDBJ whole genome shotgun (WGS) entry which is preliminary data.</text>
</comment>
<organism evidence="1 2">
    <name type="scientific">Sphingomonas canadensis</name>
    <dbReference type="NCBI Taxonomy" id="1219257"/>
    <lineage>
        <taxon>Bacteria</taxon>
        <taxon>Pseudomonadati</taxon>
        <taxon>Pseudomonadota</taxon>
        <taxon>Alphaproteobacteria</taxon>
        <taxon>Sphingomonadales</taxon>
        <taxon>Sphingomonadaceae</taxon>
        <taxon>Sphingomonas</taxon>
    </lineage>
</organism>
<protein>
    <submittedName>
        <fullName evidence="1">Uncharacterized protein</fullName>
    </submittedName>
</protein>
<sequence>MKRRLSIQHCHIHWDKAARGMPWSGVRNALPRELPFRAPFDSDPGWYHRIDYRGRNRFEPEEAMREIAKTEGSRVPVTTRIDGDFLALRFDVGARTPYRPHLEGFIARLPFGQRLTYRINCKADGDHDRWYFEDVFHIGWAAESTLDLPLFRDIDERVLLY</sequence>
<gene>
    <name evidence="1" type="ORF">ACFQ1E_00520</name>
</gene>
<name>A0ABW3H032_9SPHN</name>
<dbReference type="EMBL" id="JBHTJG010000001">
    <property type="protein sequence ID" value="MFD0944813.1"/>
    <property type="molecule type" value="Genomic_DNA"/>
</dbReference>
<reference evidence="2" key="1">
    <citation type="journal article" date="2019" name="Int. J. Syst. Evol. Microbiol.">
        <title>The Global Catalogue of Microorganisms (GCM) 10K type strain sequencing project: providing services to taxonomists for standard genome sequencing and annotation.</title>
        <authorList>
            <consortium name="The Broad Institute Genomics Platform"/>
            <consortium name="The Broad Institute Genome Sequencing Center for Infectious Disease"/>
            <person name="Wu L."/>
            <person name="Ma J."/>
        </authorList>
    </citation>
    <scope>NUCLEOTIDE SEQUENCE [LARGE SCALE GENOMIC DNA]</scope>
    <source>
        <strain evidence="2">CCUG 62982</strain>
    </source>
</reference>
<dbReference type="RefSeq" id="WP_264942903.1">
    <property type="nucleotide sequence ID" value="NZ_JAPDRA010000001.1"/>
</dbReference>
<proteinExistence type="predicted"/>
<evidence type="ECO:0000313" key="1">
    <source>
        <dbReference type="EMBL" id="MFD0944813.1"/>
    </source>
</evidence>
<evidence type="ECO:0000313" key="2">
    <source>
        <dbReference type="Proteomes" id="UP001596977"/>
    </source>
</evidence>
<dbReference type="Proteomes" id="UP001596977">
    <property type="component" value="Unassembled WGS sequence"/>
</dbReference>
<keyword evidence="2" id="KW-1185">Reference proteome</keyword>